<comment type="caution">
    <text evidence="1">The sequence shown here is derived from an EMBL/GenBank/DDBJ whole genome shotgun (WGS) entry which is preliminary data.</text>
</comment>
<dbReference type="OrthoDB" id="128364at2759"/>
<evidence type="ECO:0000313" key="1">
    <source>
        <dbReference type="EMBL" id="KAG6947206.1"/>
    </source>
</evidence>
<reference evidence="1" key="1">
    <citation type="submission" date="2021-01" db="EMBL/GenBank/DDBJ databases">
        <title>Phytophthora aleatoria, a newly-described species from Pinus radiata is distinct from Phytophthora cactorum isolates based on comparative genomics.</title>
        <authorList>
            <person name="Mcdougal R."/>
            <person name="Panda P."/>
            <person name="Williams N."/>
            <person name="Studholme D.J."/>
        </authorList>
    </citation>
    <scope>NUCLEOTIDE SEQUENCE</scope>
    <source>
        <strain evidence="1">NZFS 3830</strain>
    </source>
</reference>
<proteinExistence type="predicted"/>
<gene>
    <name evidence="1" type="ORF">JG687_00016256</name>
</gene>
<evidence type="ECO:0000313" key="2">
    <source>
        <dbReference type="Proteomes" id="UP000688947"/>
    </source>
</evidence>
<accession>A0A8T1TWH3</accession>
<dbReference type="EMBL" id="JAENGZ010001596">
    <property type="protein sequence ID" value="KAG6947206.1"/>
    <property type="molecule type" value="Genomic_DNA"/>
</dbReference>
<sequence>MLTDYQVWVTYRLATLQLNLYCVGKEHDQGCPLDDRSRGVGITTSHLVWRCKRAHTFWSKLLAKWLGKEVSEQLLLVHQNYMAGAADWATYDQAVSAMDQ</sequence>
<protein>
    <submittedName>
        <fullName evidence="1">Uncharacterized protein</fullName>
    </submittedName>
</protein>
<dbReference type="Proteomes" id="UP000688947">
    <property type="component" value="Unassembled WGS sequence"/>
</dbReference>
<dbReference type="AlphaFoldDB" id="A0A8T1TWH3"/>
<organism evidence="1 2">
    <name type="scientific">Phytophthora cactorum</name>
    <dbReference type="NCBI Taxonomy" id="29920"/>
    <lineage>
        <taxon>Eukaryota</taxon>
        <taxon>Sar</taxon>
        <taxon>Stramenopiles</taxon>
        <taxon>Oomycota</taxon>
        <taxon>Peronosporomycetes</taxon>
        <taxon>Peronosporales</taxon>
        <taxon>Peronosporaceae</taxon>
        <taxon>Phytophthora</taxon>
    </lineage>
</organism>
<name>A0A8T1TWH3_9STRA</name>